<dbReference type="eggNOG" id="COG0322">
    <property type="taxonomic scope" value="Bacteria"/>
</dbReference>
<dbReference type="Proteomes" id="UP000006844">
    <property type="component" value="Chromosome"/>
</dbReference>
<dbReference type="PROSITE" id="PS50151">
    <property type="entry name" value="UVR"/>
    <property type="match status" value="1"/>
</dbReference>
<proteinExistence type="predicted"/>
<evidence type="ECO:0000313" key="2">
    <source>
        <dbReference type="EMBL" id="ADV81366.1"/>
    </source>
</evidence>
<name>E8V3V2_TERSS</name>
<evidence type="ECO:0000313" key="3">
    <source>
        <dbReference type="Proteomes" id="UP000006844"/>
    </source>
</evidence>
<evidence type="ECO:0000259" key="1">
    <source>
        <dbReference type="PROSITE" id="PS50151"/>
    </source>
</evidence>
<dbReference type="InterPro" id="IPR001943">
    <property type="entry name" value="UVR_dom"/>
</dbReference>
<dbReference type="KEGG" id="tsa:AciPR4_0531"/>
<dbReference type="STRING" id="401053.AciPR4_0531"/>
<dbReference type="EMBL" id="CP002467">
    <property type="protein sequence ID" value="ADV81366.1"/>
    <property type="molecule type" value="Genomic_DNA"/>
</dbReference>
<dbReference type="GO" id="GO:0006974">
    <property type="term" value="P:DNA damage response"/>
    <property type="evidence" value="ECO:0007669"/>
    <property type="project" value="TreeGrafter"/>
</dbReference>
<keyword evidence="3" id="KW-1185">Reference proteome</keyword>
<organism evidence="2 3">
    <name type="scientific">Terriglobus saanensis (strain ATCC BAA-1853 / DSM 23119 / SP1PR4)</name>
    <dbReference type="NCBI Taxonomy" id="401053"/>
    <lineage>
        <taxon>Bacteria</taxon>
        <taxon>Pseudomonadati</taxon>
        <taxon>Acidobacteriota</taxon>
        <taxon>Terriglobia</taxon>
        <taxon>Terriglobales</taxon>
        <taxon>Acidobacteriaceae</taxon>
        <taxon>Terriglobus</taxon>
    </lineage>
</organism>
<dbReference type="HOGENOM" id="CLU_613830_0_0_0"/>
<gene>
    <name evidence="2" type="ordered locus">AciPR4_0531</name>
</gene>
<feature type="domain" description="UVR" evidence="1">
    <location>
        <begin position="209"/>
        <end position="244"/>
    </location>
</feature>
<reference evidence="2 3" key="1">
    <citation type="journal article" date="2012" name="Stand. Genomic Sci.">
        <title>Complete genome sequence of Terriglobus saanensis type strain SP1PR4(T), an Acidobacteria from tundra soil.</title>
        <authorList>
            <person name="Rawat S.R."/>
            <person name="Mannisto M.K."/>
            <person name="Starovoytov V."/>
            <person name="Goodwin L."/>
            <person name="Nolan M."/>
            <person name="Hauser L."/>
            <person name="Land M."/>
            <person name="Davenport K.W."/>
            <person name="Woyke T."/>
            <person name="Haggblom M.M."/>
        </authorList>
    </citation>
    <scope>NUCLEOTIDE SEQUENCE</scope>
    <source>
        <strain evidence="3">ATCC BAA-1853 / DSM 23119 / SP1PR4</strain>
    </source>
</reference>
<accession>E8V3V2</accession>
<dbReference type="PANTHER" id="PTHR30562">
    <property type="entry name" value="UVRC/OXIDOREDUCTASE"/>
    <property type="match status" value="1"/>
</dbReference>
<protein>
    <submittedName>
        <fullName evidence="2">Nuclease subunit of the excinuclease complex</fullName>
    </submittedName>
</protein>
<sequence>MEFVPGRAEEVLREAPAGCGVFALYGAGEGDRPYLAKSGNIRRRLQRLLEPSEGQTKRLNLRDRIARVAWSRTGSDFESVLLLYRASSEAFGRDETRKRLKLYPPYVVRFTVENRFPRMYVTSRLGRRTLHTSYGPFASRASAERYVDGVNELFHLRRCHEELVPFPEHPGCAYGEMKKCSAPCQARVTDDEYRAEADAVLDFLATRGESLLEKIAAEREKASEDMEFEAAAAAHERYVEVKATAALAGELVRPLDKLRGVVFLPAAEDAAVVQVWLMQGGCLHGPERFSTLGVRLAKEQAEVGSSLFAQPLMLEAVPLEGPAATGESAEERLLGAIARMEGGQPPHDVATMADHLAMLKRWYYRPEAKRIGVICFPEGDTWPVRKMVRAAAKVGLKSIPAATTEVAEVAPERG</sequence>
<dbReference type="AlphaFoldDB" id="E8V3V2"/>
<dbReference type="PANTHER" id="PTHR30562:SF1">
    <property type="entry name" value="UVRABC SYSTEM PROTEIN C"/>
    <property type="match status" value="1"/>
</dbReference>
<dbReference type="GO" id="GO:0009380">
    <property type="term" value="C:excinuclease repair complex"/>
    <property type="evidence" value="ECO:0007669"/>
    <property type="project" value="TreeGrafter"/>
</dbReference>
<dbReference type="InterPro" id="IPR050066">
    <property type="entry name" value="UvrABC_protein_C"/>
</dbReference>